<evidence type="ECO:0000256" key="1">
    <source>
        <dbReference type="ARBA" id="ARBA00022729"/>
    </source>
</evidence>
<dbReference type="GeneID" id="114433285"/>
<dbReference type="PANTHER" id="PTHR14002:SF43">
    <property type="entry name" value="DELTA-LIKE PROTEIN"/>
    <property type="match status" value="1"/>
</dbReference>
<evidence type="ECO:0000313" key="7">
    <source>
        <dbReference type="RefSeq" id="XP_028257571.1"/>
    </source>
</evidence>
<dbReference type="OrthoDB" id="10063988at2759"/>
<dbReference type="Gene3D" id="2.60.40.3210">
    <property type="entry name" value="Zona pellucida, ZP-N domain"/>
    <property type="match status" value="1"/>
</dbReference>
<accession>A0A6P7HZE0</accession>
<feature type="compositionally biased region" description="Low complexity" evidence="3">
    <location>
        <begin position="573"/>
        <end position="619"/>
    </location>
</feature>
<dbReference type="AlphaFoldDB" id="A0A6P7HZE0"/>
<feature type="domain" description="ZP" evidence="5">
    <location>
        <begin position="418"/>
        <end position="722"/>
    </location>
</feature>
<feature type="region of interest" description="Disordered" evidence="3">
    <location>
        <begin position="562"/>
        <end position="619"/>
    </location>
</feature>
<evidence type="ECO:0000259" key="5">
    <source>
        <dbReference type="PROSITE" id="PS51034"/>
    </source>
</evidence>
<dbReference type="SMART" id="SM00241">
    <property type="entry name" value="ZP"/>
    <property type="match status" value="1"/>
</dbReference>
<feature type="region of interest" description="Disordered" evidence="3">
    <location>
        <begin position="757"/>
        <end position="811"/>
    </location>
</feature>
<evidence type="ECO:0000256" key="3">
    <source>
        <dbReference type="SAM" id="MobiDB-lite"/>
    </source>
</evidence>
<dbReference type="Proteomes" id="UP000515145">
    <property type="component" value="Chromosome 3"/>
</dbReference>
<feature type="signal peptide" evidence="4">
    <location>
        <begin position="1"/>
        <end position="17"/>
    </location>
</feature>
<protein>
    <submittedName>
        <fullName evidence="7">Mucin-3A-like</fullName>
    </submittedName>
</protein>
<dbReference type="RefSeq" id="XP_028257571.1">
    <property type="nucleotide sequence ID" value="XM_028401770.1"/>
</dbReference>
<keyword evidence="6" id="KW-1185">Reference proteome</keyword>
<feature type="chain" id="PRO_5027745710" evidence="4">
    <location>
        <begin position="18"/>
        <end position="833"/>
    </location>
</feature>
<keyword evidence="1 4" id="KW-0732">Signal</keyword>
<reference evidence="7" key="1">
    <citation type="submission" date="2025-08" db="UniProtKB">
        <authorList>
            <consortium name="RefSeq"/>
        </authorList>
    </citation>
    <scope>IDENTIFICATION</scope>
</reference>
<dbReference type="InterPro" id="IPR001507">
    <property type="entry name" value="ZP_dom"/>
</dbReference>
<evidence type="ECO:0000256" key="2">
    <source>
        <dbReference type="ARBA" id="ARBA00023157"/>
    </source>
</evidence>
<organism evidence="6 7">
    <name type="scientific">Parambassis ranga</name>
    <name type="common">Indian glassy fish</name>
    <dbReference type="NCBI Taxonomy" id="210632"/>
    <lineage>
        <taxon>Eukaryota</taxon>
        <taxon>Metazoa</taxon>
        <taxon>Chordata</taxon>
        <taxon>Craniata</taxon>
        <taxon>Vertebrata</taxon>
        <taxon>Euteleostomi</taxon>
        <taxon>Actinopterygii</taxon>
        <taxon>Neopterygii</taxon>
        <taxon>Teleostei</taxon>
        <taxon>Neoteleostei</taxon>
        <taxon>Acanthomorphata</taxon>
        <taxon>Ovalentaria</taxon>
        <taxon>Ambassidae</taxon>
        <taxon>Parambassis</taxon>
    </lineage>
</organism>
<name>A0A6P7HZE0_9TELE</name>
<dbReference type="PANTHER" id="PTHR14002">
    <property type="entry name" value="ENDOGLIN/TGF-BETA RECEPTOR TYPE III"/>
    <property type="match status" value="1"/>
</dbReference>
<keyword evidence="2" id="KW-1015">Disulfide bond</keyword>
<evidence type="ECO:0000313" key="6">
    <source>
        <dbReference type="Proteomes" id="UP000515145"/>
    </source>
</evidence>
<dbReference type="PROSITE" id="PS51034">
    <property type="entry name" value="ZP_2"/>
    <property type="match status" value="1"/>
</dbReference>
<sequence>MQLLSCLWLSQFYSILSLDAVHLLKSDILERTHKLRSLRLNSDTLERRLRFRLQCEQLRMKRFKLRVLLQGLTLLLLSPTCRASSLGMTVHVVPQDSSRGETVRAHFSAITPSPCPDISNLCAAGEDCLIHTTSLPFNSSKPDPGWCVRQWQKTVASNYSGSISVGIKTNLYVAINAIPKVRANSGRLNQPAFVALPPPLRARVNCPHHFYLSVKDLDGDKVQCRFAQAEQGECVSCAPHPFIELDNAKCMLTFTGQAPAGQYFIYLMAEDFIPVPKISQVTSNTPLSSVPVHLSLTVDASSTSCTDEPVAIDGTPAEHSVQFVLPYQQVTFNVNYMSQLESISEIAVVGPPELFRVDFKSVGPLATMTMAWVRSENKLARLLPICFVANTKSLQSEPRCMWLYQREMRTLPAGTELTCEKTEMTLVLPVASLTNIKLDELQLNSPSCPVSYNDTYLVAHISLSGCGTKTVHAGSELVYTNTLQSVRPYTMVSRQPSLILPLACRIPAVQAKGPQYKISMPTQVETFGYVQVWIEFHLPGEGPMSKFTGSPRFLSRFQSPVRVRRGAEPGAEASNTTSSGSANTTSTNTTSTDSANTTPTPSTNTTSTNSSGSSKPSLGSRISQLDLHLLSNCSVDRAEMIVRSCKQSATEDMASSSPILDGVCRLSNSTLEIVTTTASSKVYRLDLSSMASSGTMMYVQCEVSLCIATMPSQKCPDLCSRSISQKTLVGSVFTSIFTVKSGPISLVVTTAAPATTTVSTTATAQTPTQPTTAAATTTTTKPTTNKPSSTTAPGNTATQATTTTSHAPQQASSVATGAILTTIGLFLQKLRLC</sequence>
<gene>
    <name evidence="7" type="primary">LOC114433285</name>
</gene>
<dbReference type="InParanoid" id="A0A6P7HZE0"/>
<evidence type="ECO:0000256" key="4">
    <source>
        <dbReference type="SAM" id="SignalP"/>
    </source>
</evidence>
<proteinExistence type="predicted"/>